<evidence type="ECO:0000256" key="1">
    <source>
        <dbReference type="ARBA" id="ARBA00004141"/>
    </source>
</evidence>
<feature type="transmembrane region" description="Helical" evidence="5">
    <location>
        <begin position="12"/>
        <end position="30"/>
    </location>
</feature>
<dbReference type="GO" id="GO:0016874">
    <property type="term" value="F:ligase activity"/>
    <property type="evidence" value="ECO:0007669"/>
    <property type="project" value="UniProtKB-KW"/>
</dbReference>
<dbReference type="PANTHER" id="PTHR37422">
    <property type="entry name" value="TEICHURONIC ACID BIOSYNTHESIS PROTEIN TUAE"/>
    <property type="match status" value="1"/>
</dbReference>
<evidence type="ECO:0000313" key="8">
    <source>
        <dbReference type="Proteomes" id="UP001367030"/>
    </source>
</evidence>
<evidence type="ECO:0000256" key="5">
    <source>
        <dbReference type="SAM" id="Phobius"/>
    </source>
</evidence>
<sequence length="500" mass="53841">MSASIHARGPLAWQVAGATLGLAIVSAMLASASAQAIVLTMAALAGLTVMLVFREVRRPLLGALFVLAPIDISKAVIAPLTSRYFADGPYFSPGLYMSLAHMALVALLLCWLGRHLLVHRRLPALTMLDVLVFAYLAFIWLRSIGTPQGILSIGSAASYSLAVLGFYASSHAIVDRSDLRLALRATVAILGCTLLWVAAQLITKSPLLLPGAKGLSEGVVVSLGGAPDVFRPAGFMTHPNVLAHYLVIVFGPALALTLLGPGRVSQRIWWIAAAATLGTSVGLVVTLSRGGWAASMVAAIVVVLVYARSKVISPRQLVILGLAAILGAGLLLAAYPNILLRLTAPDSRSLESRVLLADMAYTIIHAHPWFGVGFGEYNRAAFQFSPPLFANVSLAYQLQLHQLVVHNHYLLFAAELGIPAMLFFVYLLWRFVRLAWPLERWSRPEDFGLAVGLGASMVAQVFFLNSDNYYTDIRIFLLWLSAGVLQALTIIVEREQGRSS</sequence>
<feature type="transmembrane region" description="Helical" evidence="5">
    <location>
        <begin position="291"/>
        <end position="307"/>
    </location>
</feature>
<feature type="transmembrane region" description="Helical" evidence="5">
    <location>
        <begin position="94"/>
        <end position="112"/>
    </location>
</feature>
<dbReference type="EMBL" id="JBBKZS010000049">
    <property type="protein sequence ID" value="MEJ8860001.1"/>
    <property type="molecule type" value="Genomic_DNA"/>
</dbReference>
<feature type="transmembrane region" description="Helical" evidence="5">
    <location>
        <begin position="409"/>
        <end position="432"/>
    </location>
</feature>
<dbReference type="InterPro" id="IPR007016">
    <property type="entry name" value="O-antigen_ligase-rel_domated"/>
</dbReference>
<evidence type="ECO:0000259" key="6">
    <source>
        <dbReference type="Pfam" id="PF04932"/>
    </source>
</evidence>
<dbReference type="PANTHER" id="PTHR37422:SF13">
    <property type="entry name" value="LIPOPOLYSACCHARIDE BIOSYNTHESIS PROTEIN PA4999-RELATED"/>
    <property type="match status" value="1"/>
</dbReference>
<dbReference type="RefSeq" id="WP_340340033.1">
    <property type="nucleotide sequence ID" value="NZ_JBBKZS010000049.1"/>
</dbReference>
<feature type="transmembrane region" description="Helical" evidence="5">
    <location>
        <begin position="36"/>
        <end position="53"/>
    </location>
</feature>
<feature type="transmembrane region" description="Helical" evidence="5">
    <location>
        <begin position="242"/>
        <end position="261"/>
    </location>
</feature>
<evidence type="ECO:0000313" key="7">
    <source>
        <dbReference type="EMBL" id="MEJ8860001.1"/>
    </source>
</evidence>
<keyword evidence="3 5" id="KW-1133">Transmembrane helix</keyword>
<feature type="transmembrane region" description="Helical" evidence="5">
    <location>
        <begin position="444"/>
        <end position="463"/>
    </location>
</feature>
<feature type="transmembrane region" description="Helical" evidence="5">
    <location>
        <begin position="268"/>
        <end position="285"/>
    </location>
</feature>
<keyword evidence="8" id="KW-1185">Reference proteome</keyword>
<feature type="transmembrane region" description="Helical" evidence="5">
    <location>
        <begin position="149"/>
        <end position="169"/>
    </location>
</feature>
<evidence type="ECO:0000256" key="2">
    <source>
        <dbReference type="ARBA" id="ARBA00022692"/>
    </source>
</evidence>
<dbReference type="InterPro" id="IPR051533">
    <property type="entry name" value="WaaL-like"/>
</dbReference>
<evidence type="ECO:0000256" key="4">
    <source>
        <dbReference type="ARBA" id="ARBA00023136"/>
    </source>
</evidence>
<feature type="domain" description="O-antigen ligase-related" evidence="6">
    <location>
        <begin position="275"/>
        <end position="425"/>
    </location>
</feature>
<feature type="transmembrane region" description="Helical" evidence="5">
    <location>
        <begin position="181"/>
        <end position="202"/>
    </location>
</feature>
<dbReference type="Proteomes" id="UP001367030">
    <property type="component" value="Unassembled WGS sequence"/>
</dbReference>
<accession>A0ABU8XKF7</accession>
<feature type="transmembrane region" description="Helical" evidence="5">
    <location>
        <begin position="60"/>
        <end position="82"/>
    </location>
</feature>
<comment type="subcellular location">
    <subcellularLocation>
        <location evidence="1">Membrane</location>
        <topology evidence="1">Multi-pass membrane protein</topology>
    </subcellularLocation>
</comment>
<dbReference type="Pfam" id="PF04932">
    <property type="entry name" value="Wzy_C"/>
    <property type="match status" value="1"/>
</dbReference>
<keyword evidence="4 5" id="KW-0472">Membrane</keyword>
<keyword evidence="2 5" id="KW-0812">Transmembrane</keyword>
<feature type="transmembrane region" description="Helical" evidence="5">
    <location>
        <begin position="124"/>
        <end position="143"/>
    </location>
</feature>
<gene>
    <name evidence="7" type="ORF">WKW79_36035</name>
</gene>
<feature type="transmembrane region" description="Helical" evidence="5">
    <location>
        <begin position="475"/>
        <end position="492"/>
    </location>
</feature>
<proteinExistence type="predicted"/>
<name>A0ABU8XKF7_9BURK</name>
<evidence type="ECO:0000256" key="3">
    <source>
        <dbReference type="ARBA" id="ARBA00022989"/>
    </source>
</evidence>
<protein>
    <submittedName>
        <fullName evidence="7">O-antigen ligase family protein</fullName>
    </submittedName>
</protein>
<feature type="transmembrane region" description="Helical" evidence="5">
    <location>
        <begin position="319"/>
        <end position="338"/>
    </location>
</feature>
<organism evidence="7 8">
    <name type="scientific">Variovorax robiniae</name>
    <dbReference type="NCBI Taxonomy" id="1836199"/>
    <lineage>
        <taxon>Bacteria</taxon>
        <taxon>Pseudomonadati</taxon>
        <taxon>Pseudomonadota</taxon>
        <taxon>Betaproteobacteria</taxon>
        <taxon>Burkholderiales</taxon>
        <taxon>Comamonadaceae</taxon>
        <taxon>Variovorax</taxon>
    </lineage>
</organism>
<reference evidence="7 8" key="1">
    <citation type="submission" date="2024-03" db="EMBL/GenBank/DDBJ databases">
        <title>Novel species of the genus Variovorax.</title>
        <authorList>
            <person name="Liu Q."/>
            <person name="Xin Y.-H."/>
        </authorList>
    </citation>
    <scope>NUCLEOTIDE SEQUENCE [LARGE SCALE GENOMIC DNA]</scope>
    <source>
        <strain evidence="7 8">KACC 18901</strain>
    </source>
</reference>
<keyword evidence="7" id="KW-0436">Ligase</keyword>
<comment type="caution">
    <text evidence="7">The sequence shown here is derived from an EMBL/GenBank/DDBJ whole genome shotgun (WGS) entry which is preliminary data.</text>
</comment>